<feature type="domain" description="Ketopantoate reductase N-terminal" evidence="6">
    <location>
        <begin position="3"/>
        <end position="203"/>
    </location>
</feature>
<keyword evidence="9" id="KW-1185">Reference proteome</keyword>
<feature type="domain" description="Ketopantoate reductase C-terminal" evidence="7">
    <location>
        <begin position="261"/>
        <end position="408"/>
    </location>
</feature>
<dbReference type="GO" id="GO:0005739">
    <property type="term" value="C:mitochondrion"/>
    <property type="evidence" value="ECO:0007669"/>
    <property type="project" value="TreeGrafter"/>
</dbReference>
<dbReference type="EC" id="1.1.1.169" evidence="2"/>
<dbReference type="Pfam" id="PF08546">
    <property type="entry name" value="ApbA_C"/>
    <property type="match status" value="1"/>
</dbReference>
<dbReference type="STRING" id="135208.A0A4Z0A4Y6"/>
<evidence type="ECO:0000259" key="7">
    <source>
        <dbReference type="Pfam" id="PF08546"/>
    </source>
</evidence>
<dbReference type="PANTHER" id="PTHR43765:SF2">
    <property type="entry name" value="2-DEHYDROPANTOATE 2-REDUCTASE"/>
    <property type="match status" value="1"/>
</dbReference>
<dbReference type="NCBIfam" id="TIGR00745">
    <property type="entry name" value="apbA_panE"/>
    <property type="match status" value="1"/>
</dbReference>
<dbReference type="Gene3D" id="1.10.1040.10">
    <property type="entry name" value="N-(1-d-carboxylethyl)-l-norvaline Dehydrogenase, domain 2"/>
    <property type="match status" value="1"/>
</dbReference>
<evidence type="ECO:0000313" key="9">
    <source>
        <dbReference type="Proteomes" id="UP000298061"/>
    </source>
</evidence>
<comment type="caution">
    <text evidence="8">The sequence shown here is derived from an EMBL/GenBank/DDBJ whole genome shotgun (WGS) entry which is preliminary data.</text>
</comment>
<keyword evidence="4" id="KW-0560">Oxidoreductase</keyword>
<dbReference type="GO" id="GO:0008677">
    <property type="term" value="F:2-dehydropantoate 2-reductase activity"/>
    <property type="evidence" value="ECO:0007669"/>
    <property type="project" value="UniProtKB-EC"/>
</dbReference>
<dbReference type="InterPro" id="IPR013752">
    <property type="entry name" value="KPA_reductase"/>
</dbReference>
<gene>
    <name evidence="8" type="ORF">EWM64_g1931</name>
</gene>
<dbReference type="GO" id="GO:0050661">
    <property type="term" value="F:NADP binding"/>
    <property type="evidence" value="ECO:0007669"/>
    <property type="project" value="TreeGrafter"/>
</dbReference>
<dbReference type="InterPro" id="IPR036291">
    <property type="entry name" value="NAD(P)-bd_dom_sf"/>
</dbReference>
<dbReference type="Proteomes" id="UP000298061">
    <property type="component" value="Unassembled WGS sequence"/>
</dbReference>
<dbReference type="GO" id="GO:0015940">
    <property type="term" value="P:pantothenate biosynthetic process"/>
    <property type="evidence" value="ECO:0007669"/>
    <property type="project" value="InterPro"/>
</dbReference>
<dbReference type="EMBL" id="SFCI01000144">
    <property type="protein sequence ID" value="TFY82082.1"/>
    <property type="molecule type" value="Genomic_DNA"/>
</dbReference>
<dbReference type="SUPFAM" id="SSF48179">
    <property type="entry name" value="6-phosphogluconate dehydrogenase C-terminal domain-like"/>
    <property type="match status" value="1"/>
</dbReference>
<dbReference type="InterPro" id="IPR008927">
    <property type="entry name" value="6-PGluconate_DH-like_C_sf"/>
</dbReference>
<evidence type="ECO:0000256" key="5">
    <source>
        <dbReference type="ARBA" id="ARBA00032024"/>
    </source>
</evidence>
<sequence length="462" mass="51222">MLFHVLGIGPVGTLIAHHLRHVLDERHSVVLIHKHLAQMRRTRKMGSEVIVERDGIRTLSSGFRSEVSDTQKQQREDQLNAQRVRKAEIRARYSDDLTDGDNSSKETHLIHPPSGTIESLIVTTKAQSVTPAIQQLLPRIGPNSTIVLLNNGMGVYENLLQYIFRNPEQRPHFILATNDHGAFLKGYMHCVHAGIGAIKFGIVPDPWGRDFEASASSGGQLSLKDIMEHDDDERYFSLRNTVAVLSSLSALNASWVPFSSVMTAIKRKLVVNSVINPLTAIMGCRNGDVFTSDAANRICRRVCMEAEWVFSAEYAAQEGLTKNLFISSRGDRRLPVVPSALKGESLEEEVKRVASITTGNVSSMLADIQKGKHTEIDFMNGHLLRMGLDYKVHMPTTATLLNLIKMREAIPLDPSLLAGKQNTCKDVLGYAAGTFSLIKIPLADFSADLYDEQLELDEELST</sequence>
<dbReference type="InterPro" id="IPR013328">
    <property type="entry name" value="6PGD_dom2"/>
</dbReference>
<evidence type="ECO:0000256" key="4">
    <source>
        <dbReference type="ARBA" id="ARBA00023002"/>
    </source>
</evidence>
<organism evidence="8 9">
    <name type="scientific">Hericium alpestre</name>
    <dbReference type="NCBI Taxonomy" id="135208"/>
    <lineage>
        <taxon>Eukaryota</taxon>
        <taxon>Fungi</taxon>
        <taxon>Dikarya</taxon>
        <taxon>Basidiomycota</taxon>
        <taxon>Agaricomycotina</taxon>
        <taxon>Agaricomycetes</taxon>
        <taxon>Russulales</taxon>
        <taxon>Hericiaceae</taxon>
        <taxon>Hericium</taxon>
    </lineage>
</organism>
<dbReference type="OrthoDB" id="73846at2759"/>
<accession>A0A4Z0A4Y6</accession>
<comment type="similarity">
    <text evidence="1">Belongs to the ketopantoate reductase family.</text>
</comment>
<evidence type="ECO:0000259" key="6">
    <source>
        <dbReference type="Pfam" id="PF02558"/>
    </source>
</evidence>
<evidence type="ECO:0000256" key="1">
    <source>
        <dbReference type="ARBA" id="ARBA00007870"/>
    </source>
</evidence>
<dbReference type="InterPro" id="IPR003710">
    <property type="entry name" value="ApbA"/>
</dbReference>
<dbReference type="AlphaFoldDB" id="A0A4Z0A4Y6"/>
<dbReference type="SUPFAM" id="SSF51735">
    <property type="entry name" value="NAD(P)-binding Rossmann-fold domains"/>
    <property type="match status" value="1"/>
</dbReference>
<reference evidence="8 9" key="1">
    <citation type="submission" date="2019-02" db="EMBL/GenBank/DDBJ databases">
        <title>Genome sequencing of the rare red list fungi Hericium alpestre (H. flagellum).</title>
        <authorList>
            <person name="Buettner E."/>
            <person name="Kellner H."/>
        </authorList>
    </citation>
    <scope>NUCLEOTIDE SEQUENCE [LARGE SCALE GENOMIC DNA]</scope>
    <source>
        <strain evidence="8 9">DSM 108284</strain>
    </source>
</reference>
<dbReference type="InterPro" id="IPR050838">
    <property type="entry name" value="Ketopantoate_reductase"/>
</dbReference>
<dbReference type="Gene3D" id="3.40.50.720">
    <property type="entry name" value="NAD(P)-binding Rossmann-like Domain"/>
    <property type="match status" value="1"/>
</dbReference>
<dbReference type="PANTHER" id="PTHR43765">
    <property type="entry name" value="2-DEHYDROPANTOATE 2-REDUCTASE-RELATED"/>
    <property type="match status" value="1"/>
</dbReference>
<dbReference type="Pfam" id="PF02558">
    <property type="entry name" value="ApbA"/>
    <property type="match status" value="1"/>
</dbReference>
<keyword evidence="3" id="KW-0521">NADP</keyword>
<evidence type="ECO:0000313" key="8">
    <source>
        <dbReference type="EMBL" id="TFY82082.1"/>
    </source>
</evidence>
<proteinExistence type="inferred from homology"/>
<protein>
    <recommendedName>
        <fullName evidence="2">2-dehydropantoate 2-reductase</fullName>
        <ecNumber evidence="2">1.1.1.169</ecNumber>
    </recommendedName>
    <alternativeName>
        <fullName evidence="5">Ketopantoate reductase</fullName>
    </alternativeName>
</protein>
<evidence type="ECO:0000256" key="3">
    <source>
        <dbReference type="ARBA" id="ARBA00022857"/>
    </source>
</evidence>
<name>A0A4Z0A4Y6_9AGAM</name>
<evidence type="ECO:0000256" key="2">
    <source>
        <dbReference type="ARBA" id="ARBA00013014"/>
    </source>
</evidence>
<dbReference type="InterPro" id="IPR013332">
    <property type="entry name" value="KPR_N"/>
</dbReference>